<feature type="compositionally biased region" description="Basic and acidic residues" evidence="1">
    <location>
        <begin position="105"/>
        <end position="119"/>
    </location>
</feature>
<dbReference type="RefSeq" id="XP_018687215.1">
    <property type="nucleotide sequence ID" value="XM_018843475.1"/>
</dbReference>
<evidence type="ECO:0000256" key="1">
    <source>
        <dbReference type="SAM" id="MobiDB-lite"/>
    </source>
</evidence>
<dbReference type="GeneID" id="30016138"/>
<proteinExistence type="predicted"/>
<comment type="caution">
    <text evidence="2">The sequence shown here is derived from an EMBL/GenBank/DDBJ whole genome shotgun (WGS) entry which is preliminary data.</text>
</comment>
<evidence type="ECO:0000313" key="2">
    <source>
        <dbReference type="EMBL" id="OAP53848.1"/>
    </source>
</evidence>
<dbReference type="Proteomes" id="UP000078343">
    <property type="component" value="Unassembled WGS sequence"/>
</dbReference>
<gene>
    <name evidence="2" type="ORF">AYL99_11971</name>
</gene>
<sequence>MSQEDIHSLSIDSHQTAHSFDELSTGKLSYAIASSKATGGLGHFLLMAMIAPQALSTTAQKQEQMHGGSALRAVLTLCGASRRDASFHPNIHEISLSSIRTVSKADYDAGTTEKPDSQVRARHSGRATIMKR</sequence>
<organism evidence="2 3">
    <name type="scientific">Fonsecaea erecta</name>
    <dbReference type="NCBI Taxonomy" id="1367422"/>
    <lineage>
        <taxon>Eukaryota</taxon>
        <taxon>Fungi</taxon>
        <taxon>Dikarya</taxon>
        <taxon>Ascomycota</taxon>
        <taxon>Pezizomycotina</taxon>
        <taxon>Eurotiomycetes</taxon>
        <taxon>Chaetothyriomycetidae</taxon>
        <taxon>Chaetothyriales</taxon>
        <taxon>Herpotrichiellaceae</taxon>
        <taxon>Fonsecaea</taxon>
    </lineage>
</organism>
<reference evidence="2 3" key="1">
    <citation type="submission" date="2016-04" db="EMBL/GenBank/DDBJ databases">
        <title>Draft genome of Fonsecaea erecta CBS 125763.</title>
        <authorList>
            <person name="Weiss V.A."/>
            <person name="Vicente V.A."/>
            <person name="Raittz R.T."/>
            <person name="Moreno L.F."/>
            <person name="De Souza E.M."/>
            <person name="Pedrosa F.O."/>
            <person name="Steffens M.B."/>
            <person name="Faoro H."/>
            <person name="Tadra-Sfeir M.Z."/>
            <person name="Najafzadeh M.J."/>
            <person name="Felipe M.S."/>
            <person name="Teixeira M."/>
            <person name="Sun J."/>
            <person name="Xi L."/>
            <person name="Gomes R."/>
            <person name="De Azevedo C.M."/>
            <person name="Salgado C.G."/>
            <person name="Da Silva M.B."/>
            <person name="Nascimento M.F."/>
            <person name="Queiroz-Telles F."/>
            <person name="Attili D.S."/>
            <person name="Gorbushina A."/>
        </authorList>
    </citation>
    <scope>NUCLEOTIDE SEQUENCE [LARGE SCALE GENOMIC DNA]</scope>
    <source>
        <strain evidence="2 3">CBS 125763</strain>
    </source>
</reference>
<keyword evidence="3" id="KW-1185">Reference proteome</keyword>
<protein>
    <submittedName>
        <fullName evidence="2">Uncharacterized protein</fullName>
    </submittedName>
</protein>
<dbReference type="AlphaFoldDB" id="A0A178Z221"/>
<dbReference type="EMBL" id="LVYI01000019">
    <property type="protein sequence ID" value="OAP53848.1"/>
    <property type="molecule type" value="Genomic_DNA"/>
</dbReference>
<name>A0A178Z221_9EURO</name>
<accession>A0A178Z221</accession>
<feature type="region of interest" description="Disordered" evidence="1">
    <location>
        <begin position="105"/>
        <end position="132"/>
    </location>
</feature>
<feature type="compositionally biased region" description="Basic residues" evidence="1">
    <location>
        <begin position="120"/>
        <end position="132"/>
    </location>
</feature>
<evidence type="ECO:0000313" key="3">
    <source>
        <dbReference type="Proteomes" id="UP000078343"/>
    </source>
</evidence>